<dbReference type="Gene3D" id="3.10.450.50">
    <property type="match status" value="1"/>
</dbReference>
<dbReference type="InterPro" id="IPR032710">
    <property type="entry name" value="NTF2-like_dom_sf"/>
</dbReference>
<evidence type="ECO:0000259" key="1">
    <source>
        <dbReference type="Pfam" id="PF20795"/>
    </source>
</evidence>
<accession>A0A1T5E6Y0</accession>
<dbReference type="Pfam" id="PF20795">
    <property type="entry name" value="DUF6841"/>
    <property type="match status" value="1"/>
</dbReference>
<feature type="domain" description="DUF6841" evidence="1">
    <location>
        <begin position="28"/>
        <end position="129"/>
    </location>
</feature>
<proteinExistence type="predicted"/>
<dbReference type="Proteomes" id="UP000190044">
    <property type="component" value="Unassembled WGS sequence"/>
</dbReference>
<name>A0A1T5E6Y0_9SPHN</name>
<dbReference type="AlphaFoldDB" id="A0A1T5E6Y0"/>
<evidence type="ECO:0000313" key="3">
    <source>
        <dbReference type="Proteomes" id="UP000190044"/>
    </source>
</evidence>
<gene>
    <name evidence="2" type="ORF">SAMN06295937_101936</name>
</gene>
<dbReference type="EMBL" id="FUYP01000019">
    <property type="protein sequence ID" value="SKB79615.1"/>
    <property type="molecule type" value="Genomic_DNA"/>
</dbReference>
<organism evidence="2 3">
    <name type="scientific">Sphingopyxis flava</name>
    <dbReference type="NCBI Taxonomy" id="1507287"/>
    <lineage>
        <taxon>Bacteria</taxon>
        <taxon>Pseudomonadati</taxon>
        <taxon>Pseudomonadota</taxon>
        <taxon>Alphaproteobacteria</taxon>
        <taxon>Sphingomonadales</taxon>
        <taxon>Sphingomonadaceae</taxon>
        <taxon>Sphingopyxis</taxon>
    </lineage>
</organism>
<sequence>MVAGKAEGEVKSLMSRYIDLFNADDFATAAEECYNVPFSWLVGPTIDSVTTRQAFVERMSGMRASLAEQGFERSDLVGCTVRMLGADAALAGVEVARHYADKRPPEVTGGTYVAHNDGRGWRLTCLIGHPVSDIVS</sequence>
<keyword evidence="3" id="KW-1185">Reference proteome</keyword>
<dbReference type="SUPFAM" id="SSF54427">
    <property type="entry name" value="NTF2-like"/>
    <property type="match status" value="1"/>
</dbReference>
<reference evidence="3" key="1">
    <citation type="submission" date="2017-02" db="EMBL/GenBank/DDBJ databases">
        <authorList>
            <person name="Varghese N."/>
            <person name="Submissions S."/>
        </authorList>
    </citation>
    <scope>NUCLEOTIDE SEQUENCE [LARGE SCALE GENOMIC DNA]</scope>
    <source>
        <strain evidence="3">R11H</strain>
    </source>
</reference>
<dbReference type="InterPro" id="IPR049219">
    <property type="entry name" value="DUF6841"/>
</dbReference>
<evidence type="ECO:0000313" key="2">
    <source>
        <dbReference type="EMBL" id="SKB79615.1"/>
    </source>
</evidence>
<protein>
    <recommendedName>
        <fullName evidence="1">DUF6841 domain-containing protein</fullName>
    </recommendedName>
</protein>